<gene>
    <name evidence="6" type="ORF">E4656_13440</name>
</gene>
<keyword evidence="7" id="KW-1185">Reference proteome</keyword>
<dbReference type="Proteomes" id="UP000297475">
    <property type="component" value="Unassembled WGS sequence"/>
</dbReference>
<dbReference type="InterPro" id="IPR050204">
    <property type="entry name" value="AraC_XylS_family_regulators"/>
</dbReference>
<evidence type="ECO:0000256" key="4">
    <source>
        <dbReference type="SAM" id="Coils"/>
    </source>
</evidence>
<dbReference type="GO" id="GO:0043565">
    <property type="term" value="F:sequence-specific DNA binding"/>
    <property type="evidence" value="ECO:0007669"/>
    <property type="project" value="InterPro"/>
</dbReference>
<accession>A0A4Z0W7B5</accession>
<keyword evidence="3" id="KW-0804">Transcription</keyword>
<reference evidence="6 7" key="1">
    <citation type="submission" date="2019-04" db="EMBL/GenBank/DDBJ databases">
        <title>Natronospirillum operosus gen. nov., sp. nov., a haloalkaliphilic satellite isolated from decaying biomass of laboratory culture of cyanobacterium Geitlerinema sp. and proposal of Natronospirillaceae fam. nov. and Saccharospirillaceae fam. nov.</title>
        <authorList>
            <person name="Kevbrin V."/>
            <person name="Boltyanskaya Y."/>
            <person name="Koziaeva V."/>
            <person name="Grouzdev D.S."/>
            <person name="Park M."/>
            <person name="Cho J."/>
        </authorList>
    </citation>
    <scope>NUCLEOTIDE SEQUENCE [LARGE SCALE GENOMIC DNA]</scope>
    <source>
        <strain evidence="6 7">G-116</strain>
    </source>
</reference>
<evidence type="ECO:0000313" key="6">
    <source>
        <dbReference type="EMBL" id="TGG92472.1"/>
    </source>
</evidence>
<dbReference type="SMART" id="SM00342">
    <property type="entry name" value="HTH_ARAC"/>
    <property type="match status" value="1"/>
</dbReference>
<evidence type="ECO:0000256" key="2">
    <source>
        <dbReference type="ARBA" id="ARBA00023125"/>
    </source>
</evidence>
<proteinExistence type="predicted"/>
<evidence type="ECO:0000259" key="5">
    <source>
        <dbReference type="PROSITE" id="PS01124"/>
    </source>
</evidence>
<dbReference type="OrthoDB" id="9809338at2"/>
<sequence>MADTLPSDTLIHMAPILLQHWQFTAGRPVQAPVLPDGCRDLIVRVDSRGEPHWFVSDLANSAQSVSCQAGQVFMGFRLHPAAQFSETELLAAFRQCDAGESKTRQIARLEALVRLDTNLAEALDALASAQRKVDVLRQVGVSERTLERVIKRATGKNPLFWKNLARARRTARQLNGQQPFAELAADSGYADQAHMIREFRKWFGVTPGQFMGNTELTALVQASGYE</sequence>
<keyword evidence="4" id="KW-0175">Coiled coil</keyword>
<dbReference type="Gene3D" id="1.10.10.60">
    <property type="entry name" value="Homeodomain-like"/>
    <property type="match status" value="1"/>
</dbReference>
<dbReference type="InterPro" id="IPR018060">
    <property type="entry name" value="HTH_AraC"/>
</dbReference>
<feature type="domain" description="HTH araC/xylS-type" evidence="5">
    <location>
        <begin position="109"/>
        <end position="213"/>
    </location>
</feature>
<feature type="coiled-coil region" evidence="4">
    <location>
        <begin position="112"/>
        <end position="139"/>
    </location>
</feature>
<dbReference type="EMBL" id="SRMF01000005">
    <property type="protein sequence ID" value="TGG92472.1"/>
    <property type="molecule type" value="Genomic_DNA"/>
</dbReference>
<dbReference type="AlphaFoldDB" id="A0A4Z0W7B5"/>
<dbReference type="PROSITE" id="PS01124">
    <property type="entry name" value="HTH_ARAC_FAMILY_2"/>
    <property type="match status" value="1"/>
</dbReference>
<protein>
    <submittedName>
        <fullName evidence="6">AraC family transcriptional regulator</fullName>
    </submittedName>
</protein>
<dbReference type="GO" id="GO:0003700">
    <property type="term" value="F:DNA-binding transcription factor activity"/>
    <property type="evidence" value="ECO:0007669"/>
    <property type="project" value="InterPro"/>
</dbReference>
<dbReference type="Pfam" id="PF12833">
    <property type="entry name" value="HTH_18"/>
    <property type="match status" value="1"/>
</dbReference>
<evidence type="ECO:0000256" key="1">
    <source>
        <dbReference type="ARBA" id="ARBA00023015"/>
    </source>
</evidence>
<comment type="caution">
    <text evidence="6">The sequence shown here is derived from an EMBL/GenBank/DDBJ whole genome shotgun (WGS) entry which is preliminary data.</text>
</comment>
<dbReference type="InterPro" id="IPR009057">
    <property type="entry name" value="Homeodomain-like_sf"/>
</dbReference>
<keyword evidence="2" id="KW-0238">DNA-binding</keyword>
<evidence type="ECO:0000313" key="7">
    <source>
        <dbReference type="Proteomes" id="UP000297475"/>
    </source>
</evidence>
<keyword evidence="1" id="KW-0805">Transcription regulation</keyword>
<evidence type="ECO:0000256" key="3">
    <source>
        <dbReference type="ARBA" id="ARBA00023163"/>
    </source>
</evidence>
<name>A0A4Z0W7B5_9GAMM</name>
<dbReference type="SUPFAM" id="SSF46689">
    <property type="entry name" value="Homeodomain-like"/>
    <property type="match status" value="1"/>
</dbReference>
<organism evidence="6 7">
    <name type="scientific">Natronospirillum operosum</name>
    <dbReference type="NCBI Taxonomy" id="2759953"/>
    <lineage>
        <taxon>Bacteria</taxon>
        <taxon>Pseudomonadati</taxon>
        <taxon>Pseudomonadota</taxon>
        <taxon>Gammaproteobacteria</taxon>
        <taxon>Oceanospirillales</taxon>
        <taxon>Natronospirillaceae</taxon>
        <taxon>Natronospirillum</taxon>
    </lineage>
</organism>
<dbReference type="PANTHER" id="PTHR46796">
    <property type="entry name" value="HTH-TYPE TRANSCRIPTIONAL ACTIVATOR RHAS-RELATED"/>
    <property type="match status" value="1"/>
</dbReference>